<protein>
    <submittedName>
        <fullName evidence="4">Lytic transglycosylase domain-containing protein</fullName>
    </submittedName>
</protein>
<proteinExistence type="predicted"/>
<dbReference type="Proteomes" id="UP001172083">
    <property type="component" value="Unassembled WGS sequence"/>
</dbReference>
<sequence>MKERQNLLLGSVIIVLISYIFYDSYFREQVNAPQKVITSEKKPTHLEVYTFDIPEDLNFAGEPVPTENPDIRERFDREVHVNTYWHSSTVFMIKRANRWFPIIEPILQKNGIPEDFKYLAVIESSLTNVVSPKKAVGFWQLLGGTAKEWGLEVNNEVDERYHPAKSAEVACKYIKKAYKRLGNWTSAAASYNMGVYGLSKRLKEQKVDSYYDLLLNHETSRYVFRALALKEIMENPEHYGYKIPEEHLYHDIPLKEIVVTRTIPNLVDFSNSLGINYKTLKLYNPWLRKNRLTVRNKRSGYVISVPESVSEELIARFQNKKTGRVSAVARSDEEESLSESPKDLQSLNTRPE</sequence>
<dbReference type="RefSeq" id="WP_346761873.1">
    <property type="nucleotide sequence ID" value="NZ_JAUJEB010000009.1"/>
</dbReference>
<feature type="region of interest" description="Disordered" evidence="1">
    <location>
        <begin position="325"/>
        <end position="352"/>
    </location>
</feature>
<feature type="domain" description="Transglycosylase SLT" evidence="3">
    <location>
        <begin position="104"/>
        <end position="206"/>
    </location>
</feature>
<keyword evidence="2" id="KW-0472">Membrane</keyword>
<evidence type="ECO:0000256" key="1">
    <source>
        <dbReference type="SAM" id="MobiDB-lite"/>
    </source>
</evidence>
<keyword evidence="2" id="KW-1133">Transmembrane helix</keyword>
<evidence type="ECO:0000313" key="4">
    <source>
        <dbReference type="EMBL" id="MDN5216538.1"/>
    </source>
</evidence>
<accession>A0ABT8LFG9</accession>
<feature type="transmembrane region" description="Helical" evidence="2">
    <location>
        <begin position="7"/>
        <end position="26"/>
    </location>
</feature>
<evidence type="ECO:0000256" key="2">
    <source>
        <dbReference type="SAM" id="Phobius"/>
    </source>
</evidence>
<dbReference type="CDD" id="cd16894">
    <property type="entry name" value="MltD-like"/>
    <property type="match status" value="1"/>
</dbReference>
<feature type="compositionally biased region" description="Polar residues" evidence="1">
    <location>
        <begin position="343"/>
        <end position="352"/>
    </location>
</feature>
<gene>
    <name evidence="4" type="ORF">QQ020_31000</name>
</gene>
<dbReference type="InterPro" id="IPR008258">
    <property type="entry name" value="Transglycosylase_SLT_dom_1"/>
</dbReference>
<organism evidence="4 5">
    <name type="scientific">Agaribacillus aureus</name>
    <dbReference type="NCBI Taxonomy" id="3051825"/>
    <lineage>
        <taxon>Bacteria</taxon>
        <taxon>Pseudomonadati</taxon>
        <taxon>Bacteroidota</taxon>
        <taxon>Cytophagia</taxon>
        <taxon>Cytophagales</taxon>
        <taxon>Splendidivirgaceae</taxon>
        <taxon>Agaribacillus</taxon>
    </lineage>
</organism>
<keyword evidence="2" id="KW-0812">Transmembrane</keyword>
<dbReference type="Pfam" id="PF01464">
    <property type="entry name" value="SLT"/>
    <property type="match status" value="1"/>
</dbReference>
<dbReference type="EMBL" id="JAUJEB010000009">
    <property type="protein sequence ID" value="MDN5216538.1"/>
    <property type="molecule type" value="Genomic_DNA"/>
</dbReference>
<dbReference type="Gene3D" id="1.10.530.10">
    <property type="match status" value="1"/>
</dbReference>
<reference evidence="4" key="1">
    <citation type="submission" date="2023-06" db="EMBL/GenBank/DDBJ databases">
        <title>Genomic of Agaribacillus aureum.</title>
        <authorList>
            <person name="Wang G."/>
        </authorList>
    </citation>
    <scope>NUCLEOTIDE SEQUENCE</scope>
    <source>
        <strain evidence="4">BMA12</strain>
    </source>
</reference>
<evidence type="ECO:0000259" key="3">
    <source>
        <dbReference type="Pfam" id="PF01464"/>
    </source>
</evidence>
<comment type="caution">
    <text evidence="4">The sequence shown here is derived from an EMBL/GenBank/DDBJ whole genome shotgun (WGS) entry which is preliminary data.</text>
</comment>
<dbReference type="SUPFAM" id="SSF53955">
    <property type="entry name" value="Lysozyme-like"/>
    <property type="match status" value="1"/>
</dbReference>
<keyword evidence="5" id="KW-1185">Reference proteome</keyword>
<evidence type="ECO:0000313" key="5">
    <source>
        <dbReference type="Proteomes" id="UP001172083"/>
    </source>
</evidence>
<dbReference type="InterPro" id="IPR023346">
    <property type="entry name" value="Lysozyme-like_dom_sf"/>
</dbReference>
<name>A0ABT8LFG9_9BACT</name>